<gene>
    <name evidence="7" type="ORF">PVAND_008943</name>
</gene>
<dbReference type="Proteomes" id="UP001107558">
    <property type="component" value="Chromosome 2"/>
</dbReference>
<feature type="region of interest" description="Disordered" evidence="5">
    <location>
        <begin position="1"/>
        <end position="65"/>
    </location>
</feature>
<evidence type="ECO:0000256" key="4">
    <source>
        <dbReference type="ARBA" id="ARBA00023136"/>
    </source>
</evidence>
<evidence type="ECO:0000256" key="2">
    <source>
        <dbReference type="ARBA" id="ARBA00022692"/>
    </source>
</evidence>
<keyword evidence="3 6" id="KW-1133">Transmembrane helix</keyword>
<dbReference type="InterPro" id="IPR008662">
    <property type="entry name" value="TOIP1/2"/>
</dbReference>
<evidence type="ECO:0000256" key="1">
    <source>
        <dbReference type="ARBA" id="ARBA00004370"/>
    </source>
</evidence>
<sequence>MPSKSPERRSNSPLETKNLRSRNVPALQNIRIKRRRSIRDNSPYANSEDDNNENNFSPSSKTKAEKLYPDISPLKNSNNSESDDEIHFKFDEKIIERQKTPAVEKESSTFNPWSLLIVLAIVIALIAGYKVMQKGVNGTSLKSQSNTVDCSQFITLEKRFPNQDHKLFKALKTGIESIYNRDQSKNSVFTFFSTDQQLLNAFTSEIVKITRKCINQTYDPINLTNIDLNRERFQKDYTLVINDFKEELTKRSIMIINNVDRISSKVVPSLHAFADTYNPLVAKSLIYMTVKVPQEPEGKHINYIHKHLQEQWIDLDYNIREPLITRFLDQTFFLYPV</sequence>
<dbReference type="PANTHER" id="PTHR18843">
    <property type="entry name" value="TORSIN-1A-INTERACTING PROTEIN"/>
    <property type="match status" value="1"/>
</dbReference>
<organism evidence="7 8">
    <name type="scientific">Polypedilum vanderplanki</name>
    <name type="common">Sleeping chironomid midge</name>
    <dbReference type="NCBI Taxonomy" id="319348"/>
    <lineage>
        <taxon>Eukaryota</taxon>
        <taxon>Metazoa</taxon>
        <taxon>Ecdysozoa</taxon>
        <taxon>Arthropoda</taxon>
        <taxon>Hexapoda</taxon>
        <taxon>Insecta</taxon>
        <taxon>Pterygota</taxon>
        <taxon>Neoptera</taxon>
        <taxon>Endopterygota</taxon>
        <taxon>Diptera</taxon>
        <taxon>Nematocera</taxon>
        <taxon>Chironomoidea</taxon>
        <taxon>Chironomidae</taxon>
        <taxon>Chironominae</taxon>
        <taxon>Polypedilum</taxon>
        <taxon>Polypedilum</taxon>
    </lineage>
</organism>
<keyword evidence="8" id="KW-1185">Reference proteome</keyword>
<evidence type="ECO:0000313" key="7">
    <source>
        <dbReference type="EMBL" id="KAG5679374.1"/>
    </source>
</evidence>
<evidence type="ECO:0000256" key="3">
    <source>
        <dbReference type="ARBA" id="ARBA00022989"/>
    </source>
</evidence>
<reference evidence="7" key="1">
    <citation type="submission" date="2021-03" db="EMBL/GenBank/DDBJ databases">
        <title>Chromosome level genome of the anhydrobiotic midge Polypedilum vanderplanki.</title>
        <authorList>
            <person name="Yoshida Y."/>
            <person name="Kikawada T."/>
            <person name="Gusev O."/>
        </authorList>
    </citation>
    <scope>NUCLEOTIDE SEQUENCE</scope>
    <source>
        <strain evidence="7">NIAS01</strain>
        <tissue evidence="7">Whole body or cell culture</tissue>
    </source>
</reference>
<name>A0A9J6CCM2_POLVA</name>
<dbReference type="OrthoDB" id="7782148at2759"/>
<dbReference type="GO" id="GO:0001671">
    <property type="term" value="F:ATPase activator activity"/>
    <property type="evidence" value="ECO:0007669"/>
    <property type="project" value="InterPro"/>
</dbReference>
<dbReference type="AlphaFoldDB" id="A0A9J6CCM2"/>
<protein>
    <submittedName>
        <fullName evidence="7">Uncharacterized protein</fullName>
    </submittedName>
</protein>
<dbReference type="GO" id="GO:0061024">
    <property type="term" value="P:membrane organization"/>
    <property type="evidence" value="ECO:0007669"/>
    <property type="project" value="TreeGrafter"/>
</dbReference>
<evidence type="ECO:0000256" key="5">
    <source>
        <dbReference type="SAM" id="MobiDB-lite"/>
    </source>
</evidence>
<comment type="caution">
    <text evidence="7">The sequence shown here is derived from an EMBL/GenBank/DDBJ whole genome shotgun (WGS) entry which is preliminary data.</text>
</comment>
<feature type="transmembrane region" description="Helical" evidence="6">
    <location>
        <begin position="113"/>
        <end position="132"/>
    </location>
</feature>
<keyword evidence="4 6" id="KW-0472">Membrane</keyword>
<evidence type="ECO:0000313" key="8">
    <source>
        <dbReference type="Proteomes" id="UP001107558"/>
    </source>
</evidence>
<dbReference type="EMBL" id="JADBJN010000002">
    <property type="protein sequence ID" value="KAG5679374.1"/>
    <property type="molecule type" value="Genomic_DNA"/>
</dbReference>
<accession>A0A9J6CCM2</accession>
<comment type="subcellular location">
    <subcellularLocation>
        <location evidence="1">Membrane</location>
    </subcellularLocation>
</comment>
<dbReference type="GO" id="GO:0016020">
    <property type="term" value="C:membrane"/>
    <property type="evidence" value="ECO:0007669"/>
    <property type="project" value="UniProtKB-SubCell"/>
</dbReference>
<keyword evidence="2 6" id="KW-0812">Transmembrane</keyword>
<proteinExistence type="predicted"/>
<dbReference type="InterPro" id="IPR038599">
    <property type="entry name" value="LAP1C-like_C_sf"/>
</dbReference>
<dbReference type="Gene3D" id="3.40.50.12190">
    <property type="match status" value="1"/>
</dbReference>
<dbReference type="PANTHER" id="PTHR18843:SF7">
    <property type="entry name" value="LAMINA-ASSOCIATED POLYPEPTIDE 1B ISOFORM 1-RELATED"/>
    <property type="match status" value="1"/>
</dbReference>
<evidence type="ECO:0000256" key="6">
    <source>
        <dbReference type="SAM" id="Phobius"/>
    </source>
</evidence>
<feature type="compositionally biased region" description="Basic and acidic residues" evidence="5">
    <location>
        <begin position="1"/>
        <end position="10"/>
    </location>
</feature>